<feature type="domain" description="Conserved oligomeric complex COG6 N-terminal" evidence="13">
    <location>
        <begin position="72"/>
        <end position="183"/>
    </location>
</feature>
<comment type="similarity">
    <text evidence="3 11">Belongs to the COG6 family.</text>
</comment>
<dbReference type="CTD" id="57511"/>
<dbReference type="GO" id="GO:0000139">
    <property type="term" value="C:Golgi membrane"/>
    <property type="evidence" value="ECO:0007669"/>
    <property type="project" value="UniProtKB-SubCell"/>
</dbReference>
<evidence type="ECO:0000256" key="9">
    <source>
        <dbReference type="ARBA" id="ARBA00023136"/>
    </source>
</evidence>
<evidence type="ECO:0000256" key="4">
    <source>
        <dbReference type="ARBA" id="ARBA00011166"/>
    </source>
</evidence>
<name>A0A8B7YXE5_ACAPL</name>
<evidence type="ECO:0000256" key="12">
    <source>
        <dbReference type="SAM" id="MobiDB-lite"/>
    </source>
</evidence>
<dbReference type="Pfam" id="PF20653">
    <property type="entry name" value="COG6_C"/>
    <property type="match status" value="1"/>
</dbReference>
<dbReference type="InterPro" id="IPR048368">
    <property type="entry name" value="COG6_N"/>
</dbReference>
<dbReference type="Proteomes" id="UP000694845">
    <property type="component" value="Unplaced"/>
</dbReference>
<gene>
    <name evidence="16" type="primary">LOC110983223</name>
</gene>
<dbReference type="OrthoDB" id="272987at2759"/>
<evidence type="ECO:0000259" key="13">
    <source>
        <dbReference type="Pfam" id="PF06419"/>
    </source>
</evidence>
<evidence type="ECO:0000256" key="7">
    <source>
        <dbReference type="ARBA" id="ARBA00022927"/>
    </source>
</evidence>
<dbReference type="AlphaFoldDB" id="A0A8B7YXE5"/>
<dbReference type="PANTHER" id="PTHR21506">
    <property type="entry name" value="COMPONENT OF OLIGOMERIC GOLGI COMPLEX 6"/>
    <property type="match status" value="1"/>
</dbReference>
<evidence type="ECO:0000256" key="10">
    <source>
        <dbReference type="ARBA" id="ARBA00031348"/>
    </source>
</evidence>
<keyword evidence="6 11" id="KW-0813">Transport</keyword>
<dbReference type="Pfam" id="PF06419">
    <property type="entry name" value="COG6_N"/>
    <property type="match status" value="1"/>
</dbReference>
<feature type="region of interest" description="Disordered" evidence="12">
    <location>
        <begin position="21"/>
        <end position="43"/>
    </location>
</feature>
<sequence>MSASPAMLRSRYVLSTDISSEHHEHEVAGHSQHDTSTQDSVQLANPLSRKLNKILDIRLENDKDILEALKVLSAFFGKNTLRSRRNLRGDIERRSLAISEDFAQAFKKMKEGLDSIHNDVESMRSSCQDMTGRLKAAREQTSDLISKTTDLHKERQQLDMRASVTDAFLEKFQLTTDEIIALRGPRSGKLLEDFFAALERVKQIHNDCKILLRTNQQTAGLEIMESMALHEETAYERLYRWIQGECRALTGDTVEISALHCQAVAALQDRAVLFRYTLDEFGTARRSAMVRGFIEALTKGGPGGTPRPIELHCHEPLRYVGDMFAWLHQTTASEKEHIHSFLKLASSQPRKSDIEDVLGHITEGVCRPLKVRVEQVIVAEPGPVLLYRLANLLKFYSHTIRQFLGKEASILVCLEEMEELCQKVFINALTVLASKLVEKVELPPADLGPTPTLTQNLALLREILMSHDSSVVPLDARHADFVKILSCMMDPLLQMCSLSASRLNPCDMAAYMINCLYAMQSCLVLYEFTDQRLEMLAAQIAAHQDTLVNEQAAYVLSKVSLIQVYSIAQQHKLSEGPLSLVHGMDAVALKTAMVRFDTFLSSPDSFVLSQCHLINSPALREEIVRRGTELVCGAYQFLFDCINNAANGYVDPKNIVVRTPEQVRVLLL</sequence>
<dbReference type="GO" id="GO:0017119">
    <property type="term" value="C:Golgi transport complex"/>
    <property type="evidence" value="ECO:0007669"/>
    <property type="project" value="UniProtKB-UniRule"/>
</dbReference>
<dbReference type="GO" id="GO:0015031">
    <property type="term" value="P:protein transport"/>
    <property type="evidence" value="ECO:0007669"/>
    <property type="project" value="UniProtKB-KW"/>
</dbReference>
<organism evidence="15 16">
    <name type="scientific">Acanthaster planci</name>
    <name type="common">Crown-of-thorns starfish</name>
    <dbReference type="NCBI Taxonomy" id="133434"/>
    <lineage>
        <taxon>Eukaryota</taxon>
        <taxon>Metazoa</taxon>
        <taxon>Echinodermata</taxon>
        <taxon>Eleutherozoa</taxon>
        <taxon>Asterozoa</taxon>
        <taxon>Asteroidea</taxon>
        <taxon>Valvatacea</taxon>
        <taxon>Valvatida</taxon>
        <taxon>Acanthasteridae</taxon>
        <taxon>Acanthaster</taxon>
    </lineage>
</organism>
<dbReference type="PANTHER" id="PTHR21506:SF0">
    <property type="entry name" value="CONSERVED OLIGOMERIC GOLGI COMPLEX SUBUNIT 6"/>
    <property type="match status" value="1"/>
</dbReference>
<keyword evidence="7 11" id="KW-0653">Protein transport</keyword>
<evidence type="ECO:0000256" key="11">
    <source>
        <dbReference type="RuleBase" id="RU365075"/>
    </source>
</evidence>
<feature type="domain" description="Conserved Oligomeric Golgi complex subunit 6 C-terminal" evidence="14">
    <location>
        <begin position="217"/>
        <end position="667"/>
    </location>
</feature>
<evidence type="ECO:0000313" key="15">
    <source>
        <dbReference type="Proteomes" id="UP000694845"/>
    </source>
</evidence>
<dbReference type="GO" id="GO:0006891">
    <property type="term" value="P:intra-Golgi vesicle-mediated transport"/>
    <property type="evidence" value="ECO:0007669"/>
    <property type="project" value="UniProtKB-UniRule"/>
</dbReference>
<keyword evidence="8 11" id="KW-0333">Golgi apparatus</keyword>
<dbReference type="RefSeq" id="XP_022097999.1">
    <property type="nucleotide sequence ID" value="XM_022242307.1"/>
</dbReference>
<dbReference type="SMART" id="SM01087">
    <property type="entry name" value="COG6"/>
    <property type="match status" value="1"/>
</dbReference>
<feature type="compositionally biased region" description="Polar residues" evidence="12">
    <location>
        <begin position="34"/>
        <end position="43"/>
    </location>
</feature>
<dbReference type="OMA" id="HSCLDFF"/>
<keyword evidence="9 11" id="KW-0472">Membrane</keyword>
<evidence type="ECO:0000256" key="1">
    <source>
        <dbReference type="ARBA" id="ARBA00003627"/>
    </source>
</evidence>
<evidence type="ECO:0000256" key="5">
    <source>
        <dbReference type="ARBA" id="ARBA00020973"/>
    </source>
</evidence>
<dbReference type="InterPro" id="IPR010490">
    <property type="entry name" value="COG6"/>
</dbReference>
<accession>A0A8B7YXE5</accession>
<comment type="subunit">
    <text evidence="4">Component of the conserved oligomeric Golgi complex which is composed of eight different subunits and is required for normal Golgi morphology and localization.</text>
</comment>
<proteinExistence type="inferred from homology"/>
<evidence type="ECO:0000313" key="16">
    <source>
        <dbReference type="RefSeq" id="XP_022097999.1"/>
    </source>
</evidence>
<evidence type="ECO:0000256" key="2">
    <source>
        <dbReference type="ARBA" id="ARBA00004395"/>
    </source>
</evidence>
<comment type="function">
    <text evidence="1 11">Required for normal Golgi function.</text>
</comment>
<dbReference type="KEGG" id="aplc:110983223"/>
<evidence type="ECO:0000256" key="6">
    <source>
        <dbReference type="ARBA" id="ARBA00022448"/>
    </source>
</evidence>
<evidence type="ECO:0000259" key="14">
    <source>
        <dbReference type="Pfam" id="PF20653"/>
    </source>
</evidence>
<comment type="subcellular location">
    <subcellularLocation>
        <location evidence="2 11">Golgi apparatus membrane</location>
        <topology evidence="2 11">Peripheral membrane protein</topology>
    </subcellularLocation>
</comment>
<feature type="compositionally biased region" description="Basic and acidic residues" evidence="12">
    <location>
        <begin position="21"/>
        <end position="33"/>
    </location>
</feature>
<evidence type="ECO:0000256" key="3">
    <source>
        <dbReference type="ARBA" id="ARBA00011023"/>
    </source>
</evidence>
<reference evidence="16" key="1">
    <citation type="submission" date="2025-08" db="UniProtKB">
        <authorList>
            <consortium name="RefSeq"/>
        </authorList>
    </citation>
    <scope>IDENTIFICATION</scope>
</reference>
<protein>
    <recommendedName>
        <fullName evidence="5 11">Conserved oligomeric Golgi complex subunit 6</fullName>
        <shortName evidence="11">COG complex subunit 6</shortName>
    </recommendedName>
    <alternativeName>
        <fullName evidence="10 11">Component of oligomeric Golgi complex 6</fullName>
    </alternativeName>
</protein>
<keyword evidence="15" id="KW-1185">Reference proteome</keyword>
<dbReference type="GeneID" id="110983223"/>
<dbReference type="InterPro" id="IPR048369">
    <property type="entry name" value="COG6_C"/>
</dbReference>
<evidence type="ECO:0000256" key="8">
    <source>
        <dbReference type="ARBA" id="ARBA00023034"/>
    </source>
</evidence>